<organism evidence="1 2">
    <name type="scientific">Penicillium malachiteum</name>
    <dbReference type="NCBI Taxonomy" id="1324776"/>
    <lineage>
        <taxon>Eukaryota</taxon>
        <taxon>Fungi</taxon>
        <taxon>Dikarya</taxon>
        <taxon>Ascomycota</taxon>
        <taxon>Pezizomycotina</taxon>
        <taxon>Eurotiomycetes</taxon>
        <taxon>Eurotiomycetidae</taxon>
        <taxon>Eurotiales</taxon>
        <taxon>Aspergillaceae</taxon>
        <taxon>Penicillium</taxon>
    </lineage>
</organism>
<keyword evidence="2" id="KW-1185">Reference proteome</keyword>
<protein>
    <submittedName>
        <fullName evidence="1">Uncharacterized protein</fullName>
    </submittedName>
</protein>
<name>A0AAD6MXZ3_9EURO</name>
<dbReference type="Gene3D" id="3.30.559.10">
    <property type="entry name" value="Chloramphenicol acetyltransferase-like domain"/>
    <property type="match status" value="1"/>
</dbReference>
<dbReference type="AlphaFoldDB" id="A0AAD6MXZ3"/>
<accession>A0AAD6MXZ3</accession>
<sequence>MSDIMRWTQKDGYWCMPLDPGEREFVWFGDLGKPIGREFWVVMVSARVRFSSEDPARDLRSAWRAQRFIHPGIAVQLIDGQKRYETVRDAPALEAWCDATFHVESDALSSDDLFKNHIRVAGPQVTCHWIPATSQIALVTSHWRLDAYGATWILSSLLESLGNSSPDPPTFNGEEVKNLAVSFDEALALPNKWDPSWEQRALDLQAKEFEGGPGIALLPSYPNVLPGGTDRVEIVLSEEETSALRTAARQLGFTITSVLHASMIAETVLGNPDSPATRYMTFGLFDMRKYCKPPSNGPGDAATFRMHWQAINVEARASWNELARSLQDLYHQSWDWRIDDGIFLRHPYINAGHAMRTSLPPDTPQPAEPVLNSLGIIDSNLIQHQYGAVEVEHVSYNNSILSKQTVTEVFTWGGSMHISANFNEAFYTKDFMECFLLSMKDNAFRNLGISAGMEKGSKGI</sequence>
<dbReference type="Gene3D" id="3.30.559.30">
    <property type="entry name" value="Nonribosomal peptide synthetase, condensation domain"/>
    <property type="match status" value="1"/>
</dbReference>
<dbReference type="PANTHER" id="PTHR42034">
    <property type="entry name" value="CHROMOSOME 7, WHOLE GENOME SHOTGUN SEQUENCE-RELATED"/>
    <property type="match status" value="1"/>
</dbReference>
<evidence type="ECO:0000313" key="2">
    <source>
        <dbReference type="Proteomes" id="UP001215712"/>
    </source>
</evidence>
<proteinExistence type="predicted"/>
<reference evidence="1" key="2">
    <citation type="submission" date="2023-01" db="EMBL/GenBank/DDBJ databases">
        <authorList>
            <person name="Petersen C."/>
        </authorList>
    </citation>
    <scope>NUCLEOTIDE SEQUENCE</scope>
    <source>
        <strain evidence="1">IBT 17514</strain>
    </source>
</reference>
<dbReference type="InterPro" id="IPR023213">
    <property type="entry name" value="CAT-like_dom_sf"/>
</dbReference>
<dbReference type="SUPFAM" id="SSF52777">
    <property type="entry name" value="CoA-dependent acyltransferases"/>
    <property type="match status" value="1"/>
</dbReference>
<evidence type="ECO:0000313" key="1">
    <source>
        <dbReference type="EMBL" id="KAJ5732348.1"/>
    </source>
</evidence>
<reference evidence="1" key="1">
    <citation type="journal article" date="2023" name="IMA Fungus">
        <title>Comparative genomic study of the Penicillium genus elucidates a diverse pangenome and 15 lateral gene transfer events.</title>
        <authorList>
            <person name="Petersen C."/>
            <person name="Sorensen T."/>
            <person name="Nielsen M.R."/>
            <person name="Sondergaard T.E."/>
            <person name="Sorensen J.L."/>
            <person name="Fitzpatrick D.A."/>
            <person name="Frisvad J.C."/>
            <person name="Nielsen K.L."/>
        </authorList>
    </citation>
    <scope>NUCLEOTIDE SEQUENCE</scope>
    <source>
        <strain evidence="1">IBT 17514</strain>
    </source>
</reference>
<dbReference type="EMBL" id="JAQJAN010000004">
    <property type="protein sequence ID" value="KAJ5732348.1"/>
    <property type="molecule type" value="Genomic_DNA"/>
</dbReference>
<comment type="caution">
    <text evidence="1">The sequence shown here is derived from an EMBL/GenBank/DDBJ whole genome shotgun (WGS) entry which is preliminary data.</text>
</comment>
<dbReference type="Proteomes" id="UP001215712">
    <property type="component" value="Unassembled WGS sequence"/>
</dbReference>
<dbReference type="PANTHER" id="PTHR42034:SF1">
    <property type="entry name" value="CONDENSATION DOMAIN-CONTAINING PROTEIN"/>
    <property type="match status" value="1"/>
</dbReference>
<gene>
    <name evidence="1" type="ORF">N7493_003829</name>
</gene>